<evidence type="ECO:0000313" key="2">
    <source>
        <dbReference type="Proteomes" id="UP000680304"/>
    </source>
</evidence>
<dbReference type="EMBL" id="BOVJ01000154">
    <property type="protein sequence ID" value="GIQ65815.1"/>
    <property type="molecule type" value="Genomic_DNA"/>
</dbReference>
<name>A0ABQ4NCA5_9BACL</name>
<evidence type="ECO:0000313" key="1">
    <source>
        <dbReference type="EMBL" id="GIQ65815.1"/>
    </source>
</evidence>
<proteinExistence type="predicted"/>
<reference evidence="1 2" key="1">
    <citation type="submission" date="2021-04" db="EMBL/GenBank/DDBJ databases">
        <title>Draft genome sequence of Paenibacillus cisolokensis, LC2-13A.</title>
        <authorList>
            <person name="Uke A."/>
            <person name="Chhe C."/>
            <person name="Baramee S."/>
            <person name="Kosugi A."/>
        </authorList>
    </citation>
    <scope>NUCLEOTIDE SEQUENCE [LARGE SCALE GENOMIC DNA]</scope>
    <source>
        <strain evidence="1 2">LC2-13A</strain>
    </source>
</reference>
<dbReference type="Proteomes" id="UP000680304">
    <property type="component" value="Unassembled WGS sequence"/>
</dbReference>
<keyword evidence="2" id="KW-1185">Reference proteome</keyword>
<accession>A0ABQ4NCA5</accession>
<organism evidence="1 2">
    <name type="scientific">Paenibacillus cisolokensis</name>
    <dbReference type="NCBI Taxonomy" id="1658519"/>
    <lineage>
        <taxon>Bacteria</taxon>
        <taxon>Bacillati</taxon>
        <taxon>Bacillota</taxon>
        <taxon>Bacilli</taxon>
        <taxon>Bacillales</taxon>
        <taxon>Paenibacillaceae</taxon>
        <taxon>Paenibacillus</taxon>
    </lineage>
</organism>
<sequence>MLMKEISKKNMQVRYGQVILLIIESKYQQVWGIVKELLGVIASLQSHNSDKDHLQQIKTYLELFLQPTILIQTITAPKLEDFMRILREAYMKVALSQERHVQISISQSQNSTLKSNGDILIKKKASFSVSSIQRAISFSSWTTRYAEVPSWKRAIRSRRCTLAD</sequence>
<comment type="caution">
    <text evidence="1">The sequence shown here is derived from an EMBL/GenBank/DDBJ whole genome shotgun (WGS) entry which is preliminary data.</text>
</comment>
<gene>
    <name evidence="1" type="ORF">PACILC2_43830</name>
</gene>
<protein>
    <submittedName>
        <fullName evidence="1">Uncharacterized protein</fullName>
    </submittedName>
</protein>